<keyword evidence="2" id="KW-1185">Reference proteome</keyword>
<dbReference type="EMBL" id="JAUSUH010000010">
    <property type="protein sequence ID" value="MDQ0349393.1"/>
    <property type="molecule type" value="Genomic_DNA"/>
</dbReference>
<evidence type="ECO:0008006" key="3">
    <source>
        <dbReference type="Google" id="ProtNLM"/>
    </source>
</evidence>
<name>A0ABU0DM53_9HYPH</name>
<evidence type="ECO:0000313" key="1">
    <source>
        <dbReference type="EMBL" id="MDQ0349393.1"/>
    </source>
</evidence>
<evidence type="ECO:0000313" key="2">
    <source>
        <dbReference type="Proteomes" id="UP001238467"/>
    </source>
</evidence>
<accession>A0ABU0DM53</accession>
<protein>
    <recommendedName>
        <fullName evidence="3">NlpC/P60 family protein</fullName>
    </recommendedName>
</protein>
<dbReference type="RefSeq" id="WP_307063053.1">
    <property type="nucleotide sequence ID" value="NZ_JAUSUH010000010.1"/>
</dbReference>
<reference evidence="1 2" key="1">
    <citation type="submission" date="2023-07" db="EMBL/GenBank/DDBJ databases">
        <title>Genomic Encyclopedia of Type Strains, Phase IV (KMG-IV): sequencing the most valuable type-strain genomes for metagenomic binning, comparative biology and taxonomic classification.</title>
        <authorList>
            <person name="Goeker M."/>
        </authorList>
    </citation>
    <scope>NUCLEOTIDE SEQUENCE [LARGE SCALE GENOMIC DNA]</scope>
    <source>
        <strain evidence="1 2">DSM 1277</strain>
    </source>
</reference>
<sequence length="220" mass="23853">MSAMLAVVQSDRIHIMADAATYNPADGVVTAFRHKIVPLPMANAVFSLRGITGCFLEFYKACLLADYEGFDGFRRAADDVWAAFEAGLPEGMDCEILVAGWSDQHARGEVFYRCTDTVHDNLPAGCWFVLGNRCAFGVDLDDIAEAHVFDPVEHGVPAFERARAHIDDLSCGRGEPVMGHGIGGWVSHVGIVPGLMPDGDVLHVWDDVVGEKIDPLRLAA</sequence>
<dbReference type="Proteomes" id="UP001238467">
    <property type="component" value="Unassembled WGS sequence"/>
</dbReference>
<proteinExistence type="predicted"/>
<comment type="caution">
    <text evidence="1">The sequence shown here is derived from an EMBL/GenBank/DDBJ whole genome shotgun (WGS) entry which is preliminary data.</text>
</comment>
<gene>
    <name evidence="1" type="ORF">J2S76_003838</name>
</gene>
<organism evidence="1 2">
    <name type="scientific">Ancylobacter vacuolatus</name>
    <dbReference type="NCBI Taxonomy" id="223389"/>
    <lineage>
        <taxon>Bacteria</taxon>
        <taxon>Pseudomonadati</taxon>
        <taxon>Pseudomonadota</taxon>
        <taxon>Alphaproteobacteria</taxon>
        <taxon>Hyphomicrobiales</taxon>
        <taxon>Xanthobacteraceae</taxon>
        <taxon>Ancylobacter</taxon>
    </lineage>
</organism>